<organism evidence="8 9">
    <name type="scientific">Helicobacter baculiformis</name>
    <dbReference type="NCBI Taxonomy" id="427351"/>
    <lineage>
        <taxon>Bacteria</taxon>
        <taxon>Pseudomonadati</taxon>
        <taxon>Campylobacterota</taxon>
        <taxon>Epsilonproteobacteria</taxon>
        <taxon>Campylobacterales</taxon>
        <taxon>Helicobacteraceae</taxon>
        <taxon>Helicobacter</taxon>
    </lineage>
</organism>
<feature type="binding site" evidence="6">
    <location>
        <begin position="14"/>
        <end position="16"/>
    </location>
    <ligand>
        <name>substrate</name>
    </ligand>
</feature>
<feature type="binding site" evidence="6">
    <location>
        <position position="12"/>
    </location>
    <ligand>
        <name>Zn(2+)</name>
        <dbReference type="ChEBI" id="CHEBI:29105"/>
        <label>1</label>
    </ligand>
</feature>
<evidence type="ECO:0000256" key="2">
    <source>
        <dbReference type="ARBA" id="ARBA00022723"/>
    </source>
</evidence>
<dbReference type="EC" id="3.5.2.3" evidence="6 7"/>
<dbReference type="SUPFAM" id="SSF51556">
    <property type="entry name" value="Metallo-dependent hydrolases"/>
    <property type="match status" value="1"/>
</dbReference>
<comment type="pathway">
    <text evidence="6">Pyrimidine metabolism; UMP biosynthesis via de novo pathway; (S)-dihydroorotate from bicarbonate: step 3/3.</text>
</comment>
<feature type="modified residue" description="N6-carboxylysine" evidence="6">
    <location>
        <position position="94"/>
    </location>
</feature>
<evidence type="ECO:0000256" key="5">
    <source>
        <dbReference type="ARBA" id="ARBA00022975"/>
    </source>
</evidence>
<keyword evidence="4 6" id="KW-0862">Zinc</keyword>
<evidence type="ECO:0000313" key="8">
    <source>
        <dbReference type="EMBL" id="MFC3847817.1"/>
    </source>
</evidence>
<dbReference type="PROSITE" id="PS00482">
    <property type="entry name" value="DIHYDROOROTASE_1"/>
    <property type="match status" value="1"/>
</dbReference>
<keyword evidence="5 6" id="KW-0665">Pyrimidine biosynthesis</keyword>
<comment type="catalytic activity">
    <reaction evidence="6">
        <text>(S)-dihydroorotate + H2O = N-carbamoyl-L-aspartate + H(+)</text>
        <dbReference type="Rhea" id="RHEA:24296"/>
        <dbReference type="ChEBI" id="CHEBI:15377"/>
        <dbReference type="ChEBI" id="CHEBI:15378"/>
        <dbReference type="ChEBI" id="CHEBI:30864"/>
        <dbReference type="ChEBI" id="CHEBI:32814"/>
        <dbReference type="EC" id="3.5.2.3"/>
    </reaction>
</comment>
<dbReference type="HAMAP" id="MF_00219">
    <property type="entry name" value="PyrC_classII"/>
    <property type="match status" value="1"/>
</dbReference>
<feature type="binding site" description="via carbamate group" evidence="6">
    <location>
        <position position="94"/>
    </location>
    <ligand>
        <name>Zn(2+)</name>
        <dbReference type="ChEBI" id="CHEBI:29105"/>
        <label>2</label>
    </ligand>
</feature>
<dbReference type="GO" id="GO:0004151">
    <property type="term" value="F:dihydroorotase activity"/>
    <property type="evidence" value="ECO:0007669"/>
    <property type="project" value="UniProtKB-EC"/>
</dbReference>
<dbReference type="Gene3D" id="3.20.20.140">
    <property type="entry name" value="Metal-dependent hydrolases"/>
    <property type="match status" value="1"/>
</dbReference>
<keyword evidence="2 6" id="KW-0479">Metal-binding</keyword>
<dbReference type="InterPro" id="IPR004721">
    <property type="entry name" value="DHOdimr"/>
</dbReference>
<dbReference type="InterPro" id="IPR002195">
    <property type="entry name" value="Dihydroorotase_CS"/>
</dbReference>
<dbReference type="Proteomes" id="UP001595783">
    <property type="component" value="Unassembled WGS sequence"/>
</dbReference>
<reference evidence="9" key="1">
    <citation type="journal article" date="2019" name="Int. J. Syst. Evol. Microbiol.">
        <title>The Global Catalogue of Microorganisms (GCM) 10K type strain sequencing project: providing services to taxonomists for standard genome sequencing and annotation.</title>
        <authorList>
            <consortium name="The Broad Institute Genomics Platform"/>
            <consortium name="The Broad Institute Genome Sequencing Center for Infectious Disease"/>
            <person name="Wu L."/>
            <person name="Ma J."/>
        </authorList>
    </citation>
    <scope>NUCLEOTIDE SEQUENCE [LARGE SCALE GENOMIC DNA]</scope>
    <source>
        <strain evidence="9">CCUG 53816</strain>
    </source>
</reference>
<dbReference type="PROSITE" id="PS00483">
    <property type="entry name" value="DIHYDROOROTASE_2"/>
    <property type="match status" value="1"/>
</dbReference>
<dbReference type="NCBIfam" id="TIGR00856">
    <property type="entry name" value="pyrC_dimer"/>
    <property type="match status" value="1"/>
</dbReference>
<feature type="active site" evidence="6">
    <location>
        <position position="239"/>
    </location>
</feature>
<dbReference type="PIRSF" id="PIRSF001237">
    <property type="entry name" value="DHOdimr"/>
    <property type="match status" value="1"/>
</dbReference>
<sequence>MRLTLNNPLDMHLHLREGALLKSVLPFSARDFCAAVVMPNLSQPITTTTRALTYAREIQELSRNFTPLVALYLQESMPCAELERAHAHGLFLLKLYPKNATTNSKEGVQDILSPPMLDLLQTAQELDFILCVHAESSGFVLEREVEFHPILETLCATFPKLTIILEHMSDHRSIPLLEKYPNLYATLTLHHIALNLDALLGTHLNPHLFCKPVLKTPADQNALLELALHAHPKVCFGSDSAPHPIEHKHACACAAGVFSAPILLSALATLFDTHHALDRLQAFLSDNAMHIYDLHPRCKLPHKRITLVNKPFNPPNIPKLIIPQLPLKWRVDA</sequence>
<evidence type="ECO:0000256" key="7">
    <source>
        <dbReference type="NCBIfam" id="TIGR00856"/>
    </source>
</evidence>
<comment type="subunit">
    <text evidence="6">Homodimer.</text>
</comment>
<dbReference type="PANTHER" id="PTHR43137:SF1">
    <property type="entry name" value="DIHYDROOROTASE"/>
    <property type="match status" value="1"/>
</dbReference>
<comment type="cofactor">
    <cofactor evidence="6">
        <name>Zn(2+)</name>
        <dbReference type="ChEBI" id="CHEBI:29105"/>
    </cofactor>
    <text evidence="6">Binds 2 Zn(2+) ions per subunit.</text>
</comment>
<dbReference type="InterPro" id="IPR032466">
    <property type="entry name" value="Metal_Hydrolase"/>
</dbReference>
<comment type="similarity">
    <text evidence="6">Belongs to the metallo-dependent hydrolases superfamily. DHOase family. Class II DHOase subfamily.</text>
</comment>
<feature type="binding site" evidence="6">
    <location>
        <position position="243"/>
    </location>
    <ligand>
        <name>substrate</name>
    </ligand>
</feature>
<name>A0ABV7ZK17_9HELI</name>
<comment type="function">
    <text evidence="1 6">Catalyzes the reversible cyclization of carbamoyl aspartate to dihydroorotate.</text>
</comment>
<accession>A0ABV7ZK17</accession>
<feature type="binding site" evidence="6">
    <location>
        <position position="133"/>
    </location>
    <ligand>
        <name>Zn(2+)</name>
        <dbReference type="ChEBI" id="CHEBI:29105"/>
        <label>2</label>
    </ligand>
</feature>
<keyword evidence="9" id="KW-1185">Reference proteome</keyword>
<dbReference type="RefSeq" id="WP_104752380.1">
    <property type="nucleotide sequence ID" value="NZ_FZMF01000023.1"/>
</dbReference>
<comment type="caution">
    <text evidence="8">The sequence shown here is derived from an EMBL/GenBank/DDBJ whole genome shotgun (WGS) entry which is preliminary data.</text>
</comment>
<evidence type="ECO:0000256" key="1">
    <source>
        <dbReference type="ARBA" id="ARBA00002368"/>
    </source>
</evidence>
<feature type="binding site" evidence="6">
    <location>
        <position position="14"/>
    </location>
    <ligand>
        <name>Zn(2+)</name>
        <dbReference type="ChEBI" id="CHEBI:29105"/>
        <label>1</label>
    </ligand>
</feature>
<feature type="binding site" evidence="6">
    <location>
        <position position="255"/>
    </location>
    <ligand>
        <name>substrate</name>
    </ligand>
</feature>
<dbReference type="EMBL" id="JBHRZO010000021">
    <property type="protein sequence ID" value="MFC3847817.1"/>
    <property type="molecule type" value="Genomic_DNA"/>
</dbReference>
<evidence type="ECO:0000313" key="9">
    <source>
        <dbReference type="Proteomes" id="UP001595783"/>
    </source>
</evidence>
<keyword evidence="3 6" id="KW-0378">Hydrolase</keyword>
<proteinExistence type="inferred from homology"/>
<feature type="binding site" evidence="6">
    <location>
        <position position="167"/>
    </location>
    <ligand>
        <name>Zn(2+)</name>
        <dbReference type="ChEBI" id="CHEBI:29105"/>
        <label>2</label>
    </ligand>
</feature>
<feature type="binding site" evidence="6">
    <location>
        <position position="133"/>
    </location>
    <ligand>
        <name>substrate</name>
    </ligand>
</feature>
<evidence type="ECO:0000256" key="4">
    <source>
        <dbReference type="ARBA" id="ARBA00022833"/>
    </source>
</evidence>
<feature type="binding site" evidence="6">
    <location>
        <position position="40"/>
    </location>
    <ligand>
        <name>substrate</name>
    </ligand>
</feature>
<feature type="binding site" description="via carbamate group" evidence="6">
    <location>
        <position position="94"/>
    </location>
    <ligand>
        <name>Zn(2+)</name>
        <dbReference type="ChEBI" id="CHEBI:29105"/>
        <label>1</label>
    </ligand>
</feature>
<comment type="caution">
    <text evidence="6">Lacks conserved residue(s) required for the propagation of feature annotation.</text>
</comment>
<protein>
    <recommendedName>
        <fullName evidence="6 7">Dihydroorotase</fullName>
        <shortName evidence="6">DHOase</shortName>
        <ecNumber evidence="6 7">3.5.2.3</ecNumber>
    </recommendedName>
</protein>
<evidence type="ECO:0000256" key="3">
    <source>
        <dbReference type="ARBA" id="ARBA00022801"/>
    </source>
</evidence>
<gene>
    <name evidence="6 8" type="primary">pyrC</name>
    <name evidence="8" type="ORF">ACFOPX_04615</name>
</gene>
<evidence type="ECO:0000256" key="6">
    <source>
        <dbReference type="HAMAP-Rule" id="MF_00219"/>
    </source>
</evidence>
<dbReference type="PANTHER" id="PTHR43137">
    <property type="entry name" value="DIHYDROOROTASE"/>
    <property type="match status" value="1"/>
</dbReference>
<feature type="binding site" evidence="6">
    <location>
        <position position="239"/>
    </location>
    <ligand>
        <name>Zn(2+)</name>
        <dbReference type="ChEBI" id="CHEBI:29105"/>
        <label>1</label>
    </ligand>
</feature>